<comment type="caution">
    <text evidence="6">The sequence shown here is derived from an EMBL/GenBank/DDBJ whole genome shotgun (WGS) entry which is preliminary data.</text>
</comment>
<evidence type="ECO:0000259" key="5">
    <source>
        <dbReference type="PROSITE" id="PS51379"/>
    </source>
</evidence>
<sequence length="250" mass="28946">MKTFYFTATGNSLAVAKEIGGELYSIPQVVKHSQTKFSADKIGLVFPCYYMGTPQIVRNFIEQVELESDYIFAVMTYGNFSASGVHHFQRLAAKEGLQLDYTNELLMIDNYLPLYDITAELAKEDSKNIKENLTNLVNDIKQERKSLLKQKWWERLITFFSYKFYQFKRGAADKKFSVTEDCTSCKVCEQVCPVDNITVKEKPDYHHHCEECMACINLCPENAIKHSKEQGDKRFKNKNVKLKEIIQSNR</sequence>
<dbReference type="GO" id="GO:0046872">
    <property type="term" value="F:metal ion binding"/>
    <property type="evidence" value="ECO:0007669"/>
    <property type="project" value="UniProtKB-KW"/>
</dbReference>
<dbReference type="PROSITE" id="PS51379">
    <property type="entry name" value="4FE4S_FER_2"/>
    <property type="match status" value="2"/>
</dbReference>
<dbReference type="SUPFAM" id="SSF52218">
    <property type="entry name" value="Flavoproteins"/>
    <property type="match status" value="1"/>
</dbReference>
<keyword evidence="3" id="KW-0411">Iron-sulfur</keyword>
<dbReference type="InterPro" id="IPR017900">
    <property type="entry name" value="4Fe4S_Fe_S_CS"/>
</dbReference>
<evidence type="ECO:0000256" key="4">
    <source>
        <dbReference type="SAM" id="Coils"/>
    </source>
</evidence>
<dbReference type="AlphaFoldDB" id="A0A938XXU2"/>
<protein>
    <submittedName>
        <fullName evidence="6">Ferredoxin</fullName>
    </submittedName>
</protein>
<dbReference type="PANTHER" id="PTHR43122:SF1">
    <property type="entry name" value="IRON-SULFUR-BINDING PROTEIN"/>
    <property type="match status" value="1"/>
</dbReference>
<dbReference type="Pfam" id="PF00037">
    <property type="entry name" value="Fer4"/>
    <property type="match status" value="1"/>
</dbReference>
<dbReference type="EMBL" id="JAFBDQ010000015">
    <property type="protein sequence ID" value="MBM7557642.1"/>
    <property type="molecule type" value="Genomic_DNA"/>
</dbReference>
<dbReference type="PROSITE" id="PS00198">
    <property type="entry name" value="4FE4S_FER_1"/>
    <property type="match status" value="1"/>
</dbReference>
<evidence type="ECO:0000313" key="6">
    <source>
        <dbReference type="EMBL" id="MBM7557642.1"/>
    </source>
</evidence>
<organism evidence="6 7">
    <name type="scientific">Halanaerobacter jeridensis</name>
    <dbReference type="NCBI Taxonomy" id="706427"/>
    <lineage>
        <taxon>Bacteria</taxon>
        <taxon>Bacillati</taxon>
        <taxon>Bacillota</taxon>
        <taxon>Clostridia</taxon>
        <taxon>Halanaerobiales</taxon>
        <taxon>Halobacteroidaceae</taxon>
        <taxon>Halanaerobacter</taxon>
    </lineage>
</organism>
<keyword evidence="2" id="KW-0408">Iron</keyword>
<dbReference type="InterPro" id="IPR029039">
    <property type="entry name" value="Flavoprotein-like_sf"/>
</dbReference>
<dbReference type="Proteomes" id="UP000774000">
    <property type="component" value="Unassembled WGS sequence"/>
</dbReference>
<dbReference type="InterPro" id="IPR047964">
    <property type="entry name" value="EFR1-like"/>
</dbReference>
<dbReference type="InterPro" id="IPR017896">
    <property type="entry name" value="4Fe4S_Fe-S-bd"/>
</dbReference>
<proteinExistence type="predicted"/>
<keyword evidence="1" id="KW-0479">Metal-binding</keyword>
<gene>
    <name evidence="6" type="ORF">JOC47_002508</name>
</gene>
<keyword evidence="4" id="KW-0175">Coiled coil</keyword>
<keyword evidence="7" id="KW-1185">Reference proteome</keyword>
<feature type="domain" description="4Fe-4S ferredoxin-type" evidence="5">
    <location>
        <begin position="174"/>
        <end position="202"/>
    </location>
</feature>
<dbReference type="RefSeq" id="WP_204702392.1">
    <property type="nucleotide sequence ID" value="NZ_JAFBDQ010000015.1"/>
</dbReference>
<dbReference type="Gene3D" id="3.30.70.20">
    <property type="match status" value="1"/>
</dbReference>
<evidence type="ECO:0000313" key="7">
    <source>
        <dbReference type="Proteomes" id="UP000774000"/>
    </source>
</evidence>
<evidence type="ECO:0000256" key="2">
    <source>
        <dbReference type="ARBA" id="ARBA00023004"/>
    </source>
</evidence>
<name>A0A938XXU2_9FIRM</name>
<dbReference type="GO" id="GO:0051536">
    <property type="term" value="F:iron-sulfur cluster binding"/>
    <property type="evidence" value="ECO:0007669"/>
    <property type="project" value="UniProtKB-KW"/>
</dbReference>
<feature type="domain" description="4Fe-4S ferredoxin-type" evidence="5">
    <location>
        <begin position="204"/>
        <end position="229"/>
    </location>
</feature>
<evidence type="ECO:0000256" key="1">
    <source>
        <dbReference type="ARBA" id="ARBA00022723"/>
    </source>
</evidence>
<feature type="coiled-coil region" evidence="4">
    <location>
        <begin position="119"/>
        <end position="150"/>
    </location>
</feature>
<accession>A0A938XXU2</accession>
<dbReference type="NCBIfam" id="NF038196">
    <property type="entry name" value="ferrodoxin_EFR1"/>
    <property type="match status" value="1"/>
</dbReference>
<dbReference type="Gene3D" id="3.40.50.360">
    <property type="match status" value="1"/>
</dbReference>
<dbReference type="PANTHER" id="PTHR43122">
    <property type="entry name" value="FERREDOXIN SUBUNIT OF PYRUVATE:FLAVODOXIN OXIDOREDUCTASE-RELATED"/>
    <property type="match status" value="1"/>
</dbReference>
<reference evidence="6" key="1">
    <citation type="submission" date="2021-01" db="EMBL/GenBank/DDBJ databases">
        <title>Genomic Encyclopedia of Type Strains, Phase IV (KMG-IV): sequencing the most valuable type-strain genomes for metagenomic binning, comparative biology and taxonomic classification.</title>
        <authorList>
            <person name="Goeker M."/>
        </authorList>
    </citation>
    <scope>NUCLEOTIDE SEQUENCE</scope>
    <source>
        <strain evidence="6">DSM 23230</strain>
    </source>
</reference>
<dbReference type="SUPFAM" id="SSF54862">
    <property type="entry name" value="4Fe-4S ferredoxins"/>
    <property type="match status" value="1"/>
</dbReference>
<evidence type="ECO:0000256" key="3">
    <source>
        <dbReference type="ARBA" id="ARBA00023014"/>
    </source>
</evidence>